<feature type="transmembrane region" description="Helical" evidence="1">
    <location>
        <begin position="42"/>
        <end position="63"/>
    </location>
</feature>
<evidence type="ECO:0000256" key="1">
    <source>
        <dbReference type="SAM" id="Phobius"/>
    </source>
</evidence>
<gene>
    <name evidence="2" type="ORF">HD593_001116</name>
</gene>
<evidence type="ECO:0008006" key="4">
    <source>
        <dbReference type="Google" id="ProtNLM"/>
    </source>
</evidence>
<name>A0A7X0NN50_9ACTN</name>
<dbReference type="RefSeq" id="WP_185101025.1">
    <property type="nucleotide sequence ID" value="NZ_BAAAXY010000132.1"/>
</dbReference>
<keyword evidence="3" id="KW-1185">Reference proteome</keyword>
<evidence type="ECO:0000313" key="3">
    <source>
        <dbReference type="Proteomes" id="UP000565579"/>
    </source>
</evidence>
<dbReference type="EMBL" id="JACHMI010000001">
    <property type="protein sequence ID" value="MBB6546321.1"/>
    <property type="molecule type" value="Genomic_DNA"/>
</dbReference>
<sequence>MNGRPLTLLIAAAVVALEGLVALGLGVYVAVETLTGAPDDVTSALAVAGFGLLVGAGLLWVAWGGLFKMERWGRSPGVLTQIFMLPVGGTLITSSQPQLGIPMIVVALAGLVTLLAPPTTQALYGDGKASGADTDPSRR</sequence>
<organism evidence="2 3">
    <name type="scientific">Nonomuraea rubra</name>
    <dbReference type="NCBI Taxonomy" id="46180"/>
    <lineage>
        <taxon>Bacteria</taxon>
        <taxon>Bacillati</taxon>
        <taxon>Actinomycetota</taxon>
        <taxon>Actinomycetes</taxon>
        <taxon>Streptosporangiales</taxon>
        <taxon>Streptosporangiaceae</taxon>
        <taxon>Nonomuraea</taxon>
    </lineage>
</organism>
<protein>
    <recommendedName>
        <fullName evidence="4">Integral membrane protein</fullName>
    </recommendedName>
</protein>
<reference evidence="2 3" key="1">
    <citation type="submission" date="2020-08" db="EMBL/GenBank/DDBJ databases">
        <title>Sequencing the genomes of 1000 actinobacteria strains.</title>
        <authorList>
            <person name="Klenk H.-P."/>
        </authorList>
    </citation>
    <scope>NUCLEOTIDE SEQUENCE [LARGE SCALE GENOMIC DNA]</scope>
    <source>
        <strain evidence="2 3">DSM 43768</strain>
    </source>
</reference>
<proteinExistence type="predicted"/>
<comment type="caution">
    <text evidence="2">The sequence shown here is derived from an EMBL/GenBank/DDBJ whole genome shotgun (WGS) entry which is preliminary data.</text>
</comment>
<dbReference type="AlphaFoldDB" id="A0A7X0NN50"/>
<keyword evidence="1" id="KW-0812">Transmembrane</keyword>
<keyword evidence="1" id="KW-0472">Membrane</keyword>
<accession>A0A7X0NN50</accession>
<evidence type="ECO:0000313" key="2">
    <source>
        <dbReference type="EMBL" id="MBB6546321.1"/>
    </source>
</evidence>
<keyword evidence="1" id="KW-1133">Transmembrane helix</keyword>
<feature type="transmembrane region" description="Helical" evidence="1">
    <location>
        <begin position="99"/>
        <end position="116"/>
    </location>
</feature>
<dbReference type="Proteomes" id="UP000565579">
    <property type="component" value="Unassembled WGS sequence"/>
</dbReference>